<evidence type="ECO:0000256" key="3">
    <source>
        <dbReference type="ARBA" id="ARBA00022989"/>
    </source>
</evidence>
<dbReference type="Pfam" id="PF09446">
    <property type="entry name" value="VMA21"/>
    <property type="match status" value="1"/>
</dbReference>
<feature type="transmembrane region" description="Helical" evidence="6">
    <location>
        <begin position="738"/>
        <end position="762"/>
    </location>
</feature>
<proteinExistence type="predicted"/>
<evidence type="ECO:0000256" key="1">
    <source>
        <dbReference type="ARBA" id="ARBA00022692"/>
    </source>
</evidence>
<dbReference type="Pfam" id="PF07034">
    <property type="entry name" value="ORC3_N"/>
    <property type="match status" value="1"/>
</dbReference>
<evidence type="ECO:0000256" key="6">
    <source>
        <dbReference type="SAM" id="Phobius"/>
    </source>
</evidence>
<evidence type="ECO:0000256" key="2">
    <source>
        <dbReference type="ARBA" id="ARBA00022824"/>
    </source>
</evidence>
<dbReference type="PANTHER" id="PTHR31792:SF3">
    <property type="entry name" value="VACUOLAR ATPASE ASSEMBLY INTEGRAL MEMBRANE PROTEIN VMA21"/>
    <property type="match status" value="1"/>
</dbReference>
<sequence>MPVVGPITNEVKLRAYPSAIRPIMMYRSETWAAPSTVMERLDCTERKLFRRLLDYFWPRICHNEDLYAEKIENVGQSYVQGRHTSAKMRVIASSDDINPPIKRPTFLRSKEIASLESFNPVIDRKVNQLFDDVLNEIVDFFLSATTKRENVFDVRRETKKLKTAIVQCNFGDVNRLMKGVLVGLNREIGRHVLVRSGHTDLYEVIEEFEDCSSKKKQLLFIEQAESLSPQFLNGLFYSLATLGCDILVLLCISTKPIMFTSRVSRRCLALLHTKRFYFSLSPEVFHSLISDTLLNPSFTNLRLQPGFLRFLRSAFLGNVFSISILKKCIRIALLQHFWTNRSPDPSSDVSRSFVDSVDTYMDVLKFLHGNLYASRDDGEGQSVFHFIKLHEDIQLGGFDRIRSSCKYRDWTHSITLMSEDDIGKLLDQEGISSFDIKLNVSNQNSAADRREATAEQLVSSLSEKTSILELKSKMKEIALSRQRNSRTLARKKLISDIENVFRSVLLPFTSIPHSNLFLFGDKTMHSLAPNIISDIERSLLVCPAMNEHSSLNVAIRTLVDHGLWKTVPLTGWRKLFVTSMMKHGFETDKKKLDSIFFACVGQLEHMGIIKASVNTRMSVDYDVVRGDSSSSISTTGSFENVTGPCVSESNGSRSSPVVKEGNEEVESLEEMASLESSGSSVTGEVCSNEQLHTPAHTRRAISNLIKFSAAMFVIPLLTMFTMYHYVFRDYFHLPPDQAMLYAGICGIAAVIIIVIVFIYVAYREEKEDENTQKLMKKSE</sequence>
<keyword evidence="5" id="KW-0968">Cytoplasmic vesicle</keyword>
<evidence type="ECO:0000313" key="9">
    <source>
        <dbReference type="Proteomes" id="UP001303046"/>
    </source>
</evidence>
<dbReference type="Proteomes" id="UP001303046">
    <property type="component" value="Unassembled WGS sequence"/>
</dbReference>
<evidence type="ECO:0000259" key="7">
    <source>
        <dbReference type="Pfam" id="PF07034"/>
    </source>
</evidence>
<keyword evidence="1 6" id="KW-0812">Transmembrane</keyword>
<dbReference type="EMBL" id="JAVFWL010000003">
    <property type="protein sequence ID" value="KAK6743856.1"/>
    <property type="molecule type" value="Genomic_DNA"/>
</dbReference>
<keyword evidence="9" id="KW-1185">Reference proteome</keyword>
<gene>
    <name evidence="8" type="primary">Necator_chrIII.g11653</name>
    <name evidence="8" type="ORF">RB195_010888</name>
</gene>
<keyword evidence="3 6" id="KW-1133">Transmembrane helix</keyword>
<accession>A0ABR1CZW2</accession>
<keyword evidence="2" id="KW-0256">Endoplasmic reticulum</keyword>
<reference evidence="8 9" key="1">
    <citation type="submission" date="2023-08" db="EMBL/GenBank/DDBJ databases">
        <title>A Necator americanus chromosomal reference genome.</title>
        <authorList>
            <person name="Ilik V."/>
            <person name="Petrzelkova K.J."/>
            <person name="Pardy F."/>
            <person name="Fuh T."/>
            <person name="Niatou-Singa F.S."/>
            <person name="Gouil Q."/>
            <person name="Baker L."/>
            <person name="Ritchie M.E."/>
            <person name="Jex A.R."/>
            <person name="Gazzola D."/>
            <person name="Li H."/>
            <person name="Toshio Fujiwara R."/>
            <person name="Zhan B."/>
            <person name="Aroian R.V."/>
            <person name="Pafco B."/>
            <person name="Schwarz E.M."/>
        </authorList>
    </citation>
    <scope>NUCLEOTIDE SEQUENCE [LARGE SCALE GENOMIC DNA]</scope>
    <source>
        <strain evidence="8 9">Aroian</strain>
        <tissue evidence="8">Whole animal</tissue>
    </source>
</reference>
<protein>
    <recommendedName>
        <fullName evidence="7">Origin recognition complex subunit 3 N-terminal domain-containing protein</fullName>
    </recommendedName>
</protein>
<evidence type="ECO:0000313" key="8">
    <source>
        <dbReference type="EMBL" id="KAK6743856.1"/>
    </source>
</evidence>
<name>A0ABR1CZW2_NECAM</name>
<dbReference type="PANTHER" id="PTHR31792">
    <property type="entry name" value="VACUOLAR ATPASE ASSEMBLY INTEGRAL MEMBRANE PROTEIN VMA21"/>
    <property type="match status" value="1"/>
</dbReference>
<dbReference type="InterPro" id="IPR045667">
    <property type="entry name" value="ORC3_N"/>
</dbReference>
<evidence type="ECO:0000256" key="5">
    <source>
        <dbReference type="ARBA" id="ARBA00023329"/>
    </source>
</evidence>
<organism evidence="8 9">
    <name type="scientific">Necator americanus</name>
    <name type="common">Human hookworm</name>
    <dbReference type="NCBI Taxonomy" id="51031"/>
    <lineage>
        <taxon>Eukaryota</taxon>
        <taxon>Metazoa</taxon>
        <taxon>Ecdysozoa</taxon>
        <taxon>Nematoda</taxon>
        <taxon>Chromadorea</taxon>
        <taxon>Rhabditida</taxon>
        <taxon>Rhabditina</taxon>
        <taxon>Rhabditomorpha</taxon>
        <taxon>Strongyloidea</taxon>
        <taxon>Ancylostomatidae</taxon>
        <taxon>Bunostominae</taxon>
        <taxon>Necator</taxon>
    </lineage>
</organism>
<feature type="transmembrane region" description="Helical" evidence="6">
    <location>
        <begin position="707"/>
        <end position="726"/>
    </location>
</feature>
<evidence type="ECO:0000256" key="4">
    <source>
        <dbReference type="ARBA" id="ARBA00023136"/>
    </source>
</evidence>
<feature type="domain" description="Origin recognition complex subunit 3 N-terminal" evidence="7">
    <location>
        <begin position="128"/>
        <end position="340"/>
    </location>
</feature>
<dbReference type="InterPro" id="IPR019013">
    <property type="entry name" value="Vma21"/>
</dbReference>
<keyword evidence="4 6" id="KW-0472">Membrane</keyword>
<comment type="caution">
    <text evidence="8">The sequence shown here is derived from an EMBL/GenBank/DDBJ whole genome shotgun (WGS) entry which is preliminary data.</text>
</comment>